<evidence type="ECO:0000256" key="1">
    <source>
        <dbReference type="SAM" id="Phobius"/>
    </source>
</evidence>
<reference evidence="4" key="1">
    <citation type="submission" date="2016-10" db="EMBL/GenBank/DDBJ databases">
        <authorList>
            <person name="Varghese N."/>
            <person name="Submissions S."/>
        </authorList>
    </citation>
    <scope>NUCLEOTIDE SEQUENCE [LARGE SCALE GENOMIC DNA]</scope>
    <source>
        <strain evidence="4">DSM 7481</strain>
    </source>
</reference>
<organism evidence="3 4">
    <name type="scientific">Paracidovorax konjaci</name>
    <dbReference type="NCBI Taxonomy" id="32040"/>
    <lineage>
        <taxon>Bacteria</taxon>
        <taxon>Pseudomonadati</taxon>
        <taxon>Pseudomonadota</taxon>
        <taxon>Betaproteobacteria</taxon>
        <taxon>Burkholderiales</taxon>
        <taxon>Comamonadaceae</taxon>
        <taxon>Paracidovorax</taxon>
    </lineage>
</organism>
<keyword evidence="1" id="KW-0472">Membrane</keyword>
<gene>
    <name evidence="3" type="ORF">SAMN04489710_10340</name>
</gene>
<evidence type="ECO:0000313" key="3">
    <source>
        <dbReference type="EMBL" id="SFD52162.1"/>
    </source>
</evidence>
<evidence type="ECO:0000256" key="2">
    <source>
        <dbReference type="SAM" id="SignalP"/>
    </source>
</evidence>
<evidence type="ECO:0008006" key="5">
    <source>
        <dbReference type="Google" id="ProtNLM"/>
    </source>
</evidence>
<dbReference type="RefSeq" id="WP_092950168.1">
    <property type="nucleotide sequence ID" value="NZ_FOMQ01000003.1"/>
</dbReference>
<keyword evidence="1" id="KW-0812">Transmembrane</keyword>
<feature type="signal peptide" evidence="2">
    <location>
        <begin position="1"/>
        <end position="26"/>
    </location>
</feature>
<proteinExistence type="predicted"/>
<dbReference type="Proteomes" id="UP000199517">
    <property type="component" value="Unassembled WGS sequence"/>
</dbReference>
<accession>A0A1I1T0K7</accession>
<evidence type="ECO:0000313" key="4">
    <source>
        <dbReference type="Proteomes" id="UP000199517"/>
    </source>
</evidence>
<feature type="chain" id="PRO_5011509620" description="Nickel transport protein" evidence="2">
    <location>
        <begin position="27"/>
        <end position="188"/>
    </location>
</feature>
<protein>
    <recommendedName>
        <fullName evidence="5">Nickel transport protein</fullName>
    </recommendedName>
</protein>
<dbReference type="EMBL" id="FOMQ01000003">
    <property type="protein sequence ID" value="SFD52162.1"/>
    <property type="molecule type" value="Genomic_DNA"/>
</dbReference>
<name>A0A1I1T0K7_9BURK</name>
<sequence>MKNSLLLTRAWSLAVALALLPAWSVAHEGHDDEAPVATGAGMLPRFTAVSDAFELVGVLDGQRLSLYLDHAADNRPAEGARLDLEINGHPVALNPSGGDGRFEALLPAPLPEGEAAVAAVVAVGTASDVLAGTFDIHGPEGSGPESAGSPWRTRAPWIAGAVLALALAAVALRRRAGSGRRNPIGGAA</sequence>
<feature type="transmembrane region" description="Helical" evidence="1">
    <location>
        <begin position="155"/>
        <end position="172"/>
    </location>
</feature>
<keyword evidence="2" id="KW-0732">Signal</keyword>
<dbReference type="STRING" id="32040.SAMN04489710_10340"/>
<keyword evidence="4" id="KW-1185">Reference proteome</keyword>
<dbReference type="AlphaFoldDB" id="A0A1I1T0K7"/>
<dbReference type="OrthoDB" id="6881973at2"/>
<keyword evidence="1" id="KW-1133">Transmembrane helix</keyword>